<reference evidence="5 6" key="1">
    <citation type="submission" date="2021-03" db="EMBL/GenBank/DDBJ databases">
        <title>Caproiciproducens sp. nov. isolated from feces of cow.</title>
        <authorList>
            <person name="Choi J.-Y."/>
        </authorList>
    </citation>
    <scope>NUCLEOTIDE SEQUENCE [LARGE SCALE GENOMIC DNA]</scope>
    <source>
        <strain evidence="5 6">AGMB10547</strain>
    </source>
</reference>
<keyword evidence="3 5" id="KW-0067">ATP-binding</keyword>
<dbReference type="Gene3D" id="3.40.50.300">
    <property type="entry name" value="P-loop containing nucleotide triphosphate hydrolases"/>
    <property type="match status" value="1"/>
</dbReference>
<dbReference type="InterPro" id="IPR003593">
    <property type="entry name" value="AAA+_ATPase"/>
</dbReference>
<evidence type="ECO:0000256" key="3">
    <source>
        <dbReference type="ARBA" id="ARBA00022840"/>
    </source>
</evidence>
<accession>A0ABS7DL48</accession>
<sequence length="272" mass="30187">MTPDNKSINETIDKNIVLRTENMTMQFGGVVAVDNLHLTIREHQIVALIGPNGAGKTTAFNMITGVYTPSSGKIFLHGEDITGMSPDKITRKGVARTFQNIRLFKDLSVFDNIIIAKHFSMHSNIFSATLRLPGAVRAEKKMREESEELLERMGLADVKDAVASSLPYGQQRHLEIARALATKPELLLLDEPAAGMNPQETEDLTASIKQIQQDFNLTVFLIEHHMDLVMEISDRIYVLDFGQTIGKGTPAEIQNNPRVVEAYLGVDDDAEN</sequence>
<dbReference type="PANTHER" id="PTHR45772">
    <property type="entry name" value="CONSERVED COMPONENT OF ABC TRANSPORTER FOR NATURAL AMINO ACIDS-RELATED"/>
    <property type="match status" value="1"/>
</dbReference>
<protein>
    <submittedName>
        <fullName evidence="5">ABC transporter ATP-binding protein</fullName>
    </submittedName>
</protein>
<dbReference type="InterPro" id="IPR051120">
    <property type="entry name" value="ABC_AA/LPS_Transport"/>
</dbReference>
<dbReference type="InterPro" id="IPR032823">
    <property type="entry name" value="BCA_ABC_TP_C"/>
</dbReference>
<organism evidence="5 6">
    <name type="scientific">Caproiciproducens faecalis</name>
    <dbReference type="NCBI Taxonomy" id="2820301"/>
    <lineage>
        <taxon>Bacteria</taxon>
        <taxon>Bacillati</taxon>
        <taxon>Bacillota</taxon>
        <taxon>Clostridia</taxon>
        <taxon>Eubacteriales</taxon>
        <taxon>Acutalibacteraceae</taxon>
        <taxon>Caproiciproducens</taxon>
    </lineage>
</organism>
<dbReference type="InterPro" id="IPR003439">
    <property type="entry name" value="ABC_transporter-like_ATP-bd"/>
</dbReference>
<dbReference type="RefSeq" id="WP_219964384.1">
    <property type="nucleotide sequence ID" value="NZ_JAGFNZ010000001.1"/>
</dbReference>
<keyword evidence="6" id="KW-1185">Reference proteome</keyword>
<name>A0ABS7DL48_9FIRM</name>
<feature type="domain" description="ABC transporter" evidence="4">
    <location>
        <begin position="18"/>
        <end position="266"/>
    </location>
</feature>
<dbReference type="Proteomes" id="UP000719942">
    <property type="component" value="Unassembled WGS sequence"/>
</dbReference>
<dbReference type="SUPFAM" id="SSF52540">
    <property type="entry name" value="P-loop containing nucleoside triphosphate hydrolases"/>
    <property type="match status" value="1"/>
</dbReference>
<proteinExistence type="predicted"/>
<dbReference type="PROSITE" id="PS50893">
    <property type="entry name" value="ABC_TRANSPORTER_2"/>
    <property type="match status" value="1"/>
</dbReference>
<gene>
    <name evidence="5" type="ORF">J5W02_04280</name>
</gene>
<dbReference type="Pfam" id="PF00005">
    <property type="entry name" value="ABC_tran"/>
    <property type="match status" value="1"/>
</dbReference>
<dbReference type="Pfam" id="PF12399">
    <property type="entry name" value="BCA_ABC_TP_C"/>
    <property type="match status" value="1"/>
</dbReference>
<dbReference type="InterPro" id="IPR027417">
    <property type="entry name" value="P-loop_NTPase"/>
</dbReference>
<keyword evidence="2" id="KW-0547">Nucleotide-binding</keyword>
<dbReference type="CDD" id="cd03219">
    <property type="entry name" value="ABC_Mj1267_LivG_branched"/>
    <property type="match status" value="1"/>
</dbReference>
<evidence type="ECO:0000256" key="1">
    <source>
        <dbReference type="ARBA" id="ARBA00022448"/>
    </source>
</evidence>
<evidence type="ECO:0000259" key="4">
    <source>
        <dbReference type="PROSITE" id="PS50893"/>
    </source>
</evidence>
<dbReference type="PANTHER" id="PTHR45772:SF7">
    <property type="entry name" value="AMINO ACID ABC TRANSPORTER ATP-BINDING PROTEIN"/>
    <property type="match status" value="1"/>
</dbReference>
<evidence type="ECO:0000313" key="5">
    <source>
        <dbReference type="EMBL" id="MBW7572021.1"/>
    </source>
</evidence>
<comment type="caution">
    <text evidence="5">The sequence shown here is derived from an EMBL/GenBank/DDBJ whole genome shotgun (WGS) entry which is preliminary data.</text>
</comment>
<keyword evidence="1" id="KW-0813">Transport</keyword>
<dbReference type="EMBL" id="JAGFNZ010000001">
    <property type="protein sequence ID" value="MBW7572021.1"/>
    <property type="molecule type" value="Genomic_DNA"/>
</dbReference>
<evidence type="ECO:0000256" key="2">
    <source>
        <dbReference type="ARBA" id="ARBA00022741"/>
    </source>
</evidence>
<dbReference type="GO" id="GO:0005524">
    <property type="term" value="F:ATP binding"/>
    <property type="evidence" value="ECO:0007669"/>
    <property type="project" value="UniProtKB-KW"/>
</dbReference>
<dbReference type="SMART" id="SM00382">
    <property type="entry name" value="AAA"/>
    <property type="match status" value="1"/>
</dbReference>
<evidence type="ECO:0000313" key="6">
    <source>
        <dbReference type="Proteomes" id="UP000719942"/>
    </source>
</evidence>